<accession>A0ABY7DT43</accession>
<gene>
    <name evidence="1" type="ORF">MAR_025245</name>
</gene>
<dbReference type="EMBL" id="CP111014">
    <property type="protein sequence ID" value="WAR00873.1"/>
    <property type="molecule type" value="Genomic_DNA"/>
</dbReference>
<keyword evidence="2" id="KW-1185">Reference proteome</keyword>
<evidence type="ECO:0000313" key="2">
    <source>
        <dbReference type="Proteomes" id="UP001164746"/>
    </source>
</evidence>
<proteinExistence type="predicted"/>
<organism evidence="1 2">
    <name type="scientific">Mya arenaria</name>
    <name type="common">Soft-shell clam</name>
    <dbReference type="NCBI Taxonomy" id="6604"/>
    <lineage>
        <taxon>Eukaryota</taxon>
        <taxon>Metazoa</taxon>
        <taxon>Spiralia</taxon>
        <taxon>Lophotrochozoa</taxon>
        <taxon>Mollusca</taxon>
        <taxon>Bivalvia</taxon>
        <taxon>Autobranchia</taxon>
        <taxon>Heteroconchia</taxon>
        <taxon>Euheterodonta</taxon>
        <taxon>Imparidentia</taxon>
        <taxon>Neoheterodontei</taxon>
        <taxon>Myida</taxon>
        <taxon>Myoidea</taxon>
        <taxon>Myidae</taxon>
        <taxon>Mya</taxon>
    </lineage>
</organism>
<evidence type="ECO:0000313" key="1">
    <source>
        <dbReference type="EMBL" id="WAR00873.1"/>
    </source>
</evidence>
<protein>
    <submittedName>
        <fullName evidence="1">DUOX-like protein</fullName>
    </submittedName>
</protein>
<sequence>MAILDVSFLVVSDGHLLRKSPVAYSDGVYMPSGKDRPNPFEISKEGHWGPGGLGSLRNRTAFLVYFGSLPRHFHVAFLATDT</sequence>
<name>A0ABY7DT43_MYAAR</name>
<dbReference type="Proteomes" id="UP001164746">
    <property type="component" value="Chromosome 3"/>
</dbReference>
<reference evidence="1" key="1">
    <citation type="submission" date="2022-11" db="EMBL/GenBank/DDBJ databases">
        <title>Centuries of genome instability and evolution in soft-shell clam transmissible cancer (bioRxiv).</title>
        <authorList>
            <person name="Hart S.F.M."/>
            <person name="Yonemitsu M.A."/>
            <person name="Giersch R.M."/>
            <person name="Beal B.F."/>
            <person name="Arriagada G."/>
            <person name="Davis B.W."/>
            <person name="Ostrander E.A."/>
            <person name="Goff S.P."/>
            <person name="Metzger M.J."/>
        </authorList>
    </citation>
    <scope>NUCLEOTIDE SEQUENCE</scope>
    <source>
        <strain evidence="1">MELC-2E11</strain>
        <tissue evidence="1">Siphon/mantle</tissue>
    </source>
</reference>